<comment type="caution">
    <text evidence="1">The sequence shown here is derived from an EMBL/GenBank/DDBJ whole genome shotgun (WGS) entry which is preliminary data.</text>
</comment>
<gene>
    <name evidence="1" type="ORF">OXD698_LOCUS54268</name>
</gene>
<evidence type="ECO:0000313" key="1">
    <source>
        <dbReference type="EMBL" id="CAF4448793.1"/>
    </source>
</evidence>
<name>A0A820S985_9BILA</name>
<organism evidence="1 2">
    <name type="scientific">Adineta steineri</name>
    <dbReference type="NCBI Taxonomy" id="433720"/>
    <lineage>
        <taxon>Eukaryota</taxon>
        <taxon>Metazoa</taxon>
        <taxon>Spiralia</taxon>
        <taxon>Gnathifera</taxon>
        <taxon>Rotifera</taxon>
        <taxon>Eurotatoria</taxon>
        <taxon>Bdelloidea</taxon>
        <taxon>Adinetida</taxon>
        <taxon>Adinetidae</taxon>
        <taxon>Adineta</taxon>
    </lineage>
</organism>
<proteinExistence type="predicted"/>
<feature type="non-terminal residue" evidence="1">
    <location>
        <position position="1"/>
    </location>
</feature>
<reference evidence="1" key="1">
    <citation type="submission" date="2021-02" db="EMBL/GenBank/DDBJ databases">
        <authorList>
            <person name="Nowell W R."/>
        </authorList>
    </citation>
    <scope>NUCLEOTIDE SEQUENCE</scope>
</reference>
<dbReference type="Proteomes" id="UP000663844">
    <property type="component" value="Unassembled WGS sequence"/>
</dbReference>
<sequence>LDVDTVKKLSIDAQEIGTINLSPIIQSIPIVDKRNQLQELIVRVDVPPLSFQALPFITLSKKNYI</sequence>
<accession>A0A820S985</accession>
<evidence type="ECO:0000313" key="2">
    <source>
        <dbReference type="Proteomes" id="UP000663844"/>
    </source>
</evidence>
<dbReference type="AlphaFoldDB" id="A0A820S985"/>
<dbReference type="EMBL" id="CAJOAZ010032612">
    <property type="protein sequence ID" value="CAF4448793.1"/>
    <property type="molecule type" value="Genomic_DNA"/>
</dbReference>
<protein>
    <submittedName>
        <fullName evidence="1">Uncharacterized protein</fullName>
    </submittedName>
</protein>